<proteinExistence type="inferred from homology"/>
<keyword evidence="4 8" id="KW-0812">Transmembrane</keyword>
<feature type="transmembrane region" description="Helical" evidence="8">
    <location>
        <begin position="312"/>
        <end position="339"/>
    </location>
</feature>
<evidence type="ECO:0000256" key="3">
    <source>
        <dbReference type="ARBA" id="ARBA00022448"/>
    </source>
</evidence>
<evidence type="ECO:0000313" key="10">
    <source>
        <dbReference type="Proteomes" id="UP000824238"/>
    </source>
</evidence>
<keyword evidence="6 8" id="KW-0472">Membrane</keyword>
<dbReference type="PANTHER" id="PTHR48086">
    <property type="entry name" value="SODIUM/PROLINE SYMPORTER-RELATED"/>
    <property type="match status" value="1"/>
</dbReference>
<dbReference type="PROSITE" id="PS50283">
    <property type="entry name" value="NA_SOLUT_SYMP_3"/>
    <property type="match status" value="1"/>
</dbReference>
<evidence type="ECO:0000256" key="7">
    <source>
        <dbReference type="RuleBase" id="RU362091"/>
    </source>
</evidence>
<feature type="transmembrane region" description="Helical" evidence="8">
    <location>
        <begin position="161"/>
        <end position="181"/>
    </location>
</feature>
<feature type="transmembrane region" description="Helical" evidence="8">
    <location>
        <begin position="6"/>
        <end position="26"/>
    </location>
</feature>
<evidence type="ECO:0000256" key="8">
    <source>
        <dbReference type="SAM" id="Phobius"/>
    </source>
</evidence>
<keyword evidence="5 8" id="KW-1133">Transmembrane helix</keyword>
<feature type="transmembrane region" description="Helical" evidence="8">
    <location>
        <begin position="386"/>
        <end position="407"/>
    </location>
</feature>
<evidence type="ECO:0000313" key="9">
    <source>
        <dbReference type="EMBL" id="HIR54357.1"/>
    </source>
</evidence>
<comment type="similarity">
    <text evidence="2 7">Belongs to the sodium:solute symporter (SSF) (TC 2.A.21) family.</text>
</comment>
<dbReference type="PANTHER" id="PTHR48086:SF7">
    <property type="entry name" value="SODIUM-SOLUTE SYMPORTER-RELATED"/>
    <property type="match status" value="1"/>
</dbReference>
<comment type="caution">
    <text evidence="9">The sequence shown here is derived from an EMBL/GenBank/DDBJ whole genome shotgun (WGS) entry which is preliminary data.</text>
</comment>
<dbReference type="CDD" id="cd10322">
    <property type="entry name" value="SLC5sbd"/>
    <property type="match status" value="1"/>
</dbReference>
<protein>
    <submittedName>
        <fullName evidence="9">Sodium:solute symporter family protein</fullName>
    </submittedName>
</protein>
<dbReference type="Proteomes" id="UP000824238">
    <property type="component" value="Unassembled WGS sequence"/>
</dbReference>
<feature type="transmembrane region" description="Helical" evidence="8">
    <location>
        <begin position="414"/>
        <end position="431"/>
    </location>
</feature>
<feature type="transmembrane region" description="Helical" evidence="8">
    <location>
        <begin position="437"/>
        <end position="463"/>
    </location>
</feature>
<dbReference type="Pfam" id="PF00474">
    <property type="entry name" value="SSF"/>
    <property type="match status" value="1"/>
</dbReference>
<reference evidence="9" key="2">
    <citation type="journal article" date="2021" name="PeerJ">
        <title>Extensive microbial diversity within the chicken gut microbiome revealed by metagenomics and culture.</title>
        <authorList>
            <person name="Gilroy R."/>
            <person name="Ravi A."/>
            <person name="Getino M."/>
            <person name="Pursley I."/>
            <person name="Horton D.L."/>
            <person name="Alikhan N.F."/>
            <person name="Baker D."/>
            <person name="Gharbi K."/>
            <person name="Hall N."/>
            <person name="Watson M."/>
            <person name="Adriaenssens E.M."/>
            <person name="Foster-Nyarko E."/>
            <person name="Jarju S."/>
            <person name="Secka A."/>
            <person name="Antonio M."/>
            <person name="Oren A."/>
            <person name="Chaudhuri R.R."/>
            <person name="La Ragione R."/>
            <person name="Hildebrand F."/>
            <person name="Pallen M.J."/>
        </authorList>
    </citation>
    <scope>NUCLEOTIDE SEQUENCE</scope>
    <source>
        <strain evidence="9">ChiGjej3B3-7149</strain>
    </source>
</reference>
<dbReference type="GO" id="GO:0005886">
    <property type="term" value="C:plasma membrane"/>
    <property type="evidence" value="ECO:0007669"/>
    <property type="project" value="TreeGrafter"/>
</dbReference>
<evidence type="ECO:0000256" key="6">
    <source>
        <dbReference type="ARBA" id="ARBA00023136"/>
    </source>
</evidence>
<feature type="transmembrane region" description="Helical" evidence="8">
    <location>
        <begin position="38"/>
        <end position="57"/>
    </location>
</feature>
<sequence length="485" mass="51744">MGQICLVDIVIIVVYFAIMAILGVVAWKRNKTSEDYFVAGKSLGTFSLAAMWLSSWIGGASIVGTSTNGYDYGVSGVWYVGILGIGTFIFGMTFSKLTKRLGERLHDITYPALISSRYDNRAGAVVIVCCFLANIGFLSSQLVAMGSMLSTITGWETSTCFIISTAITIAYSAIGGLLAITYTTWVQFILIIIGTVILGVPLSAHAIGGFNEVATLPAEWFDIGRYGWPTIIALAVSSIFSFYTSMDSYTRCFAAKSAKVARNGALWAALGVLFIAFGATYMGMAARVLMPELPAGSSAYAAMVVSYFPKGISGLVLVGVFAAIMSTGVVCINCCAANISVDVYKARINPKAPDRRVKLLGMVSSLAVGVVGALLAWWKYDIVDLLLLAFTFQASSLFFPTVLGMFWKKPTAKAAYVSMVVSLVVVLVWLIGDGMGWGAIFATDALWPGLASSGIVFVLMTLFGKPTALDVERAENFCAHSAEDV</sequence>
<dbReference type="GO" id="GO:0022857">
    <property type="term" value="F:transmembrane transporter activity"/>
    <property type="evidence" value="ECO:0007669"/>
    <property type="project" value="InterPro"/>
</dbReference>
<gene>
    <name evidence="9" type="ORF">IAD36_01990</name>
</gene>
<keyword evidence="3" id="KW-0813">Transport</keyword>
<accession>A0A9D1DK59</accession>
<dbReference type="Gene3D" id="1.20.1730.10">
    <property type="entry name" value="Sodium/glucose cotransporter"/>
    <property type="match status" value="1"/>
</dbReference>
<name>A0A9D1DK59_9FIRM</name>
<feature type="transmembrane region" description="Helical" evidence="8">
    <location>
        <begin position="226"/>
        <end position="244"/>
    </location>
</feature>
<dbReference type="InterPro" id="IPR038377">
    <property type="entry name" value="Na/Glc_symporter_sf"/>
</dbReference>
<feature type="transmembrane region" description="Helical" evidence="8">
    <location>
        <begin position="359"/>
        <end position="380"/>
    </location>
</feature>
<dbReference type="InterPro" id="IPR001734">
    <property type="entry name" value="Na/solute_symporter"/>
</dbReference>
<organism evidence="9 10">
    <name type="scientific">Candidatus Scatomorpha intestinigallinarum</name>
    <dbReference type="NCBI Taxonomy" id="2840923"/>
    <lineage>
        <taxon>Bacteria</taxon>
        <taxon>Bacillati</taxon>
        <taxon>Bacillota</taxon>
        <taxon>Clostridia</taxon>
        <taxon>Eubacteriales</taxon>
        <taxon>Candidatus Scatomorpha</taxon>
    </lineage>
</organism>
<feature type="transmembrane region" description="Helical" evidence="8">
    <location>
        <begin position="188"/>
        <end position="206"/>
    </location>
</feature>
<evidence type="ECO:0000256" key="5">
    <source>
        <dbReference type="ARBA" id="ARBA00022989"/>
    </source>
</evidence>
<evidence type="ECO:0000256" key="1">
    <source>
        <dbReference type="ARBA" id="ARBA00004141"/>
    </source>
</evidence>
<evidence type="ECO:0000256" key="2">
    <source>
        <dbReference type="ARBA" id="ARBA00006434"/>
    </source>
</evidence>
<evidence type="ECO:0000256" key="4">
    <source>
        <dbReference type="ARBA" id="ARBA00022692"/>
    </source>
</evidence>
<feature type="transmembrane region" description="Helical" evidence="8">
    <location>
        <begin position="265"/>
        <end position="284"/>
    </location>
</feature>
<dbReference type="InterPro" id="IPR050277">
    <property type="entry name" value="Sodium:Solute_Symporter"/>
</dbReference>
<reference evidence="9" key="1">
    <citation type="submission" date="2020-10" db="EMBL/GenBank/DDBJ databases">
        <authorList>
            <person name="Gilroy R."/>
        </authorList>
    </citation>
    <scope>NUCLEOTIDE SEQUENCE</scope>
    <source>
        <strain evidence="9">ChiGjej3B3-7149</strain>
    </source>
</reference>
<comment type="subcellular location">
    <subcellularLocation>
        <location evidence="1">Membrane</location>
        <topology evidence="1">Multi-pass membrane protein</topology>
    </subcellularLocation>
</comment>
<dbReference type="EMBL" id="DVHH01000055">
    <property type="protein sequence ID" value="HIR54357.1"/>
    <property type="molecule type" value="Genomic_DNA"/>
</dbReference>
<feature type="transmembrane region" description="Helical" evidence="8">
    <location>
        <begin position="124"/>
        <end position="149"/>
    </location>
</feature>
<feature type="transmembrane region" description="Helical" evidence="8">
    <location>
        <begin position="77"/>
        <end position="95"/>
    </location>
</feature>
<dbReference type="AlphaFoldDB" id="A0A9D1DK59"/>